<dbReference type="InterPro" id="IPR012854">
    <property type="entry name" value="Cu_amine_oxidase-like_N"/>
</dbReference>
<evidence type="ECO:0000259" key="2">
    <source>
        <dbReference type="Pfam" id="PF07833"/>
    </source>
</evidence>
<organism evidence="3 4">
    <name type="scientific">Paenibacillus mucilaginosus (strain KNP414)</name>
    <dbReference type="NCBI Taxonomy" id="1036673"/>
    <lineage>
        <taxon>Bacteria</taxon>
        <taxon>Bacillati</taxon>
        <taxon>Bacillota</taxon>
        <taxon>Bacilli</taxon>
        <taxon>Bacillales</taxon>
        <taxon>Paenibacillaceae</taxon>
        <taxon>Paenibacillus</taxon>
    </lineage>
</organism>
<dbReference type="KEGG" id="pms:KNP414_06961"/>
<name>F8FIL9_PAEMK</name>
<accession>F8FIL9</accession>
<dbReference type="Pfam" id="PF07833">
    <property type="entry name" value="Cu_amine_oxidN1"/>
    <property type="match status" value="1"/>
</dbReference>
<evidence type="ECO:0000313" key="3">
    <source>
        <dbReference type="EMBL" id="AEI45473.1"/>
    </source>
</evidence>
<dbReference type="Proteomes" id="UP000006620">
    <property type="component" value="Chromosome"/>
</dbReference>
<dbReference type="PATRIC" id="fig|1036673.3.peg.6492"/>
<protein>
    <recommendedName>
        <fullName evidence="2">Copper amine oxidase-like N-terminal domain-containing protein</fullName>
    </recommendedName>
</protein>
<proteinExistence type="predicted"/>
<reference evidence="3 4" key="2">
    <citation type="journal article" date="2013" name="Genome Announc.">
        <title>Genome Sequence of Growth-Improving Paenibacillus mucilaginosus Strain KNP414.</title>
        <authorList>
            <person name="Lu J.J."/>
            <person name="Wang J.F."/>
            <person name="Hu X.F."/>
        </authorList>
    </citation>
    <scope>NUCLEOTIDE SEQUENCE [LARGE SCALE GENOMIC DNA]</scope>
    <source>
        <strain evidence="3 4">KNP414</strain>
    </source>
</reference>
<dbReference type="AlphaFoldDB" id="F8FIL9"/>
<reference evidence="4" key="1">
    <citation type="submission" date="2011-06" db="EMBL/GenBank/DDBJ databases">
        <title>Complete genome sequence of Paenibacillus mucilaginosus KNP414.</title>
        <authorList>
            <person name="Wang J."/>
            <person name="Hu S."/>
            <person name="Hu X."/>
            <person name="Zhang B."/>
            <person name="Dong D."/>
            <person name="Zhang S."/>
            <person name="Zhao K."/>
            <person name="Wu D."/>
        </authorList>
    </citation>
    <scope>NUCLEOTIDE SEQUENCE [LARGE SCALE GENOMIC DNA]</scope>
    <source>
        <strain evidence="4">KNP414</strain>
    </source>
</reference>
<dbReference type="EMBL" id="CP002869">
    <property type="protein sequence ID" value="AEI45473.1"/>
    <property type="molecule type" value="Genomic_DNA"/>
</dbReference>
<evidence type="ECO:0000256" key="1">
    <source>
        <dbReference type="SAM" id="SignalP"/>
    </source>
</evidence>
<evidence type="ECO:0000313" key="4">
    <source>
        <dbReference type="Proteomes" id="UP000006620"/>
    </source>
</evidence>
<sequence>MNKKVLAPLAACSMFFAPSVLADSSVQVHVGVERLPGEAMARLEDGSVRVNLRALAEALDAQVMWDAEHRAVSVNRPDDEVQRQRIALLEEALAAPTAQEAARRYLEGIRERNGAKQYAVLSAELQRERRADMEAAGWRTGSSSPWWESYAADEGRQRPDGTWEFAARGTLTDSTGTREEREGTLLVKEEAGRFVITDDGFAGREARQE</sequence>
<feature type="domain" description="Copper amine oxidase-like N-terminal" evidence="2">
    <location>
        <begin position="39"/>
        <end position="82"/>
    </location>
</feature>
<dbReference type="RefSeq" id="WP_013920615.1">
    <property type="nucleotide sequence ID" value="NC_015690.1"/>
</dbReference>
<gene>
    <name evidence="3" type="ordered locus">KNP414_06961</name>
</gene>
<dbReference type="HOGENOM" id="CLU_1314409_0_0_9"/>
<feature type="signal peptide" evidence="1">
    <location>
        <begin position="1"/>
        <end position="22"/>
    </location>
</feature>
<keyword evidence="1" id="KW-0732">Signal</keyword>
<feature type="chain" id="PRO_5003370684" description="Copper amine oxidase-like N-terminal domain-containing protein" evidence="1">
    <location>
        <begin position="23"/>
        <end position="209"/>
    </location>
</feature>